<evidence type="ECO:0000313" key="4">
    <source>
        <dbReference type="EMBL" id="CDM65065.1"/>
    </source>
</evidence>
<keyword evidence="2 3" id="KW-0501">Molybdenum cofactor biosynthesis</keyword>
<dbReference type="NCBIfam" id="TIGR00129">
    <property type="entry name" value="fdhD_narQ"/>
    <property type="match status" value="1"/>
</dbReference>
<feature type="binding site" evidence="3">
    <location>
        <begin position="277"/>
        <end position="282"/>
    </location>
    <ligand>
        <name>Mo-bis(molybdopterin guanine dinucleotide)</name>
        <dbReference type="ChEBI" id="CHEBI:60539"/>
    </ligand>
</feature>
<dbReference type="HAMAP" id="MF_00187">
    <property type="entry name" value="FdhD"/>
    <property type="match status" value="1"/>
</dbReference>
<dbReference type="STRING" id="454194.PYK22_01063"/>
<dbReference type="NCBIfam" id="NF001943">
    <property type="entry name" value="PRK00724.1-2"/>
    <property type="match status" value="1"/>
</dbReference>
<dbReference type="AlphaFoldDB" id="A0A0B6WY25"/>
<evidence type="ECO:0000256" key="1">
    <source>
        <dbReference type="ARBA" id="ARBA00022490"/>
    </source>
</evidence>
<comment type="similarity">
    <text evidence="3">Belongs to the FdhD family.</text>
</comment>
<dbReference type="Gene3D" id="3.40.140.10">
    <property type="entry name" value="Cytidine Deaminase, domain 2"/>
    <property type="match status" value="1"/>
</dbReference>
<dbReference type="PANTHER" id="PTHR30592">
    <property type="entry name" value="FORMATE DEHYDROGENASE"/>
    <property type="match status" value="1"/>
</dbReference>
<organism evidence="4 5">
    <name type="scientific">Pyrinomonas methylaliphatogenes</name>
    <dbReference type="NCBI Taxonomy" id="454194"/>
    <lineage>
        <taxon>Bacteria</taxon>
        <taxon>Pseudomonadati</taxon>
        <taxon>Acidobacteriota</taxon>
        <taxon>Blastocatellia</taxon>
        <taxon>Blastocatellales</taxon>
        <taxon>Pyrinomonadaceae</taxon>
        <taxon>Pyrinomonas</taxon>
    </lineage>
</organism>
<dbReference type="Pfam" id="PF02634">
    <property type="entry name" value="FdhD-NarQ"/>
    <property type="match status" value="1"/>
</dbReference>
<keyword evidence="1 3" id="KW-0963">Cytoplasm</keyword>
<keyword evidence="5" id="KW-1185">Reference proteome</keyword>
<dbReference type="GO" id="GO:0097163">
    <property type="term" value="F:sulfur carrier activity"/>
    <property type="evidence" value="ECO:0007669"/>
    <property type="project" value="UniProtKB-UniRule"/>
</dbReference>
<dbReference type="GO" id="GO:0016783">
    <property type="term" value="F:sulfurtransferase activity"/>
    <property type="evidence" value="ECO:0007669"/>
    <property type="project" value="InterPro"/>
</dbReference>
<reference evidence="4 5" key="2">
    <citation type="submission" date="2015-01" db="EMBL/GenBank/DDBJ databases">
        <title>Complete genome sequence of Pyrinomonas methylaliphatogenes type strain K22T.</title>
        <authorList>
            <person name="Lee K.C.Y."/>
            <person name="Power J.F."/>
            <person name="Dunfield P.F."/>
            <person name="Morgan X.C."/>
            <person name="Huttenhower C."/>
            <person name="Stott M.B."/>
        </authorList>
    </citation>
    <scope>NUCLEOTIDE SEQUENCE [LARGE SCALE GENOMIC DNA]</scope>
    <source>
        <strain evidence="4 5">K22</strain>
    </source>
</reference>
<dbReference type="InterPro" id="IPR016193">
    <property type="entry name" value="Cytidine_deaminase-like"/>
</dbReference>
<evidence type="ECO:0000256" key="3">
    <source>
        <dbReference type="HAMAP-Rule" id="MF_00187"/>
    </source>
</evidence>
<proteinExistence type="inferred from homology"/>
<dbReference type="PANTHER" id="PTHR30592:SF1">
    <property type="entry name" value="SULFUR CARRIER PROTEIN FDHD"/>
    <property type="match status" value="1"/>
</dbReference>
<comment type="function">
    <text evidence="3">Required for formate dehydrogenase (FDH) activity. Acts as a sulfur carrier protein that transfers sulfur from IscS to the molybdenum cofactor prior to its insertion into FDH.</text>
</comment>
<name>A0A0B6WY25_9BACT</name>
<sequence>MNRPDARWDYRARYEAARMSARLRILEVDGERARYRQDEVAIEEPLEIRLFAWRDGAPVRHRIAVTMRTPGNDFELAAGFLFTEGIINEAPAIERISYCTDPGEPQRQNIVNVELSPHVAFDPERLSRHVYMNSSCGICGKASLESVRAVCQRKPIGNMRLAPELLAVLPEEQRRAQRIFSRTGGLHASALFDADGRLQLLREDVGRHNAMDKLIGSLLLNNRLPASDTIVLVSGRASFELVQKAAMAGVPVLAAVGAPSSLAIELAREFGMTLIGFLRGARFNVYAGAERILRSAHDEGLGS</sequence>
<comment type="subcellular location">
    <subcellularLocation>
        <location evidence="3">Cytoplasm</location>
    </subcellularLocation>
</comment>
<protein>
    <recommendedName>
        <fullName evidence="3">Sulfur carrier protein FdhD</fullName>
    </recommendedName>
</protein>
<dbReference type="SUPFAM" id="SSF53927">
    <property type="entry name" value="Cytidine deaminase-like"/>
    <property type="match status" value="1"/>
</dbReference>
<reference evidence="4 5" key="1">
    <citation type="submission" date="2013-12" db="EMBL/GenBank/DDBJ databases">
        <authorList>
            <person name="Stott M."/>
        </authorList>
    </citation>
    <scope>NUCLEOTIDE SEQUENCE [LARGE SCALE GENOMIC DNA]</scope>
    <source>
        <strain evidence="4 5">K22</strain>
    </source>
</reference>
<gene>
    <name evidence="3" type="primary">fdhD</name>
    <name evidence="4" type="ORF">PYK22_01063</name>
</gene>
<feature type="active site" description="Cysteine persulfide intermediate" evidence="3">
    <location>
        <position position="136"/>
    </location>
</feature>
<evidence type="ECO:0000313" key="5">
    <source>
        <dbReference type="Proteomes" id="UP000031518"/>
    </source>
</evidence>
<dbReference type="EMBL" id="CBXV010000004">
    <property type="protein sequence ID" value="CDM65065.1"/>
    <property type="molecule type" value="Genomic_DNA"/>
</dbReference>
<evidence type="ECO:0000256" key="2">
    <source>
        <dbReference type="ARBA" id="ARBA00023150"/>
    </source>
</evidence>
<dbReference type="PIRSF" id="PIRSF015626">
    <property type="entry name" value="FdhD"/>
    <property type="match status" value="1"/>
</dbReference>
<accession>A0A0B6WY25</accession>
<dbReference type="Gene3D" id="3.10.20.10">
    <property type="match status" value="1"/>
</dbReference>
<dbReference type="Proteomes" id="UP000031518">
    <property type="component" value="Unassembled WGS sequence"/>
</dbReference>
<dbReference type="InterPro" id="IPR003786">
    <property type="entry name" value="FdhD"/>
</dbReference>
<dbReference type="GO" id="GO:0006777">
    <property type="term" value="P:Mo-molybdopterin cofactor biosynthetic process"/>
    <property type="evidence" value="ECO:0007669"/>
    <property type="project" value="UniProtKB-UniRule"/>
</dbReference>
<dbReference type="GO" id="GO:0005737">
    <property type="term" value="C:cytoplasm"/>
    <property type="evidence" value="ECO:0007669"/>
    <property type="project" value="UniProtKB-SubCell"/>
</dbReference>